<dbReference type="NCBIfam" id="TIGR00283">
    <property type="entry name" value="arch_pth2"/>
    <property type="match status" value="1"/>
</dbReference>
<dbReference type="InterPro" id="IPR023476">
    <property type="entry name" value="Pep_tRNA_hydro_II_dom_sf"/>
</dbReference>
<accession>A0ABD2JTR5</accession>
<dbReference type="FunFam" id="3.40.1490.10:FF:000002">
    <property type="entry name" value="Peptidyl-tRNA hydrolase 2, mitochondrial"/>
    <property type="match status" value="1"/>
</dbReference>
<dbReference type="InterPro" id="IPR002833">
    <property type="entry name" value="PTH2"/>
</dbReference>
<dbReference type="PANTHER" id="PTHR12649">
    <property type="entry name" value="PEPTIDYL-TRNA HYDROLASE 2"/>
    <property type="match status" value="1"/>
</dbReference>
<evidence type="ECO:0000313" key="5">
    <source>
        <dbReference type="EMBL" id="KAL3094004.1"/>
    </source>
</evidence>
<evidence type="ECO:0000256" key="3">
    <source>
        <dbReference type="ARBA" id="ARBA00038050"/>
    </source>
</evidence>
<dbReference type="Proteomes" id="UP001620626">
    <property type="component" value="Unassembled WGS sequence"/>
</dbReference>
<evidence type="ECO:0000256" key="2">
    <source>
        <dbReference type="ARBA" id="ARBA00022801"/>
    </source>
</evidence>
<dbReference type="Pfam" id="PF01981">
    <property type="entry name" value="PTH2"/>
    <property type="match status" value="1"/>
</dbReference>
<keyword evidence="6" id="KW-1185">Reference proteome</keyword>
<gene>
    <name evidence="5" type="ORF">niasHT_027332</name>
</gene>
<comment type="caution">
    <text evidence="5">The sequence shown here is derived from an EMBL/GenBank/DDBJ whole genome shotgun (WGS) entry which is preliminary data.</text>
</comment>
<proteinExistence type="inferred from homology"/>
<dbReference type="CDD" id="cd02430">
    <property type="entry name" value="PTH2"/>
    <property type="match status" value="1"/>
</dbReference>
<reference evidence="5 6" key="1">
    <citation type="submission" date="2024-10" db="EMBL/GenBank/DDBJ databases">
        <authorList>
            <person name="Kim D."/>
        </authorList>
    </citation>
    <scope>NUCLEOTIDE SEQUENCE [LARGE SCALE GENOMIC DNA]</scope>
    <source>
        <strain evidence="5">BH-2024</strain>
    </source>
</reference>
<evidence type="ECO:0000256" key="4">
    <source>
        <dbReference type="ARBA" id="ARBA00048707"/>
    </source>
</evidence>
<sequence length="132" mass="14230">MEPTDSNSIGDSVPQKMVFVVNTALKMGPGKMAAQVGHAAIDVYKLALLSEEGRRAVENWERHGQTKIVLRSDGSVDQLTELFQHAQQMGLAAGLIHDEGRTQVPPGSCTILGIFGSCAEVNKVTGHLRLHK</sequence>
<evidence type="ECO:0000256" key="1">
    <source>
        <dbReference type="ARBA" id="ARBA00013260"/>
    </source>
</evidence>
<evidence type="ECO:0000313" key="6">
    <source>
        <dbReference type="Proteomes" id="UP001620626"/>
    </source>
</evidence>
<dbReference type="EMBL" id="JBICBT010000906">
    <property type="protein sequence ID" value="KAL3094004.1"/>
    <property type="molecule type" value="Genomic_DNA"/>
</dbReference>
<name>A0ABD2JTR5_9BILA</name>
<dbReference type="PANTHER" id="PTHR12649:SF11">
    <property type="entry name" value="PEPTIDYL-TRNA HYDROLASE 2, MITOCHONDRIAL"/>
    <property type="match status" value="1"/>
</dbReference>
<protein>
    <recommendedName>
        <fullName evidence="1">peptidyl-tRNA hydrolase</fullName>
        <ecNumber evidence="1">3.1.1.29</ecNumber>
    </recommendedName>
</protein>
<dbReference type="GO" id="GO:0004045">
    <property type="term" value="F:peptidyl-tRNA hydrolase activity"/>
    <property type="evidence" value="ECO:0007669"/>
    <property type="project" value="UniProtKB-EC"/>
</dbReference>
<comment type="catalytic activity">
    <reaction evidence="4">
        <text>an N-acyl-L-alpha-aminoacyl-tRNA + H2O = an N-acyl-L-amino acid + a tRNA + H(+)</text>
        <dbReference type="Rhea" id="RHEA:54448"/>
        <dbReference type="Rhea" id="RHEA-COMP:10123"/>
        <dbReference type="Rhea" id="RHEA-COMP:13883"/>
        <dbReference type="ChEBI" id="CHEBI:15377"/>
        <dbReference type="ChEBI" id="CHEBI:15378"/>
        <dbReference type="ChEBI" id="CHEBI:59874"/>
        <dbReference type="ChEBI" id="CHEBI:78442"/>
        <dbReference type="ChEBI" id="CHEBI:138191"/>
        <dbReference type="EC" id="3.1.1.29"/>
    </reaction>
</comment>
<keyword evidence="2" id="KW-0378">Hydrolase</keyword>
<comment type="similarity">
    <text evidence="3">Belongs to the PTH2 family.</text>
</comment>
<organism evidence="5 6">
    <name type="scientific">Heterodera trifolii</name>
    <dbReference type="NCBI Taxonomy" id="157864"/>
    <lineage>
        <taxon>Eukaryota</taxon>
        <taxon>Metazoa</taxon>
        <taxon>Ecdysozoa</taxon>
        <taxon>Nematoda</taxon>
        <taxon>Chromadorea</taxon>
        <taxon>Rhabditida</taxon>
        <taxon>Tylenchina</taxon>
        <taxon>Tylenchomorpha</taxon>
        <taxon>Tylenchoidea</taxon>
        <taxon>Heteroderidae</taxon>
        <taxon>Heteroderinae</taxon>
        <taxon>Heterodera</taxon>
    </lineage>
</organism>
<dbReference type="EC" id="3.1.1.29" evidence="1"/>
<dbReference type="Gene3D" id="3.40.1490.10">
    <property type="entry name" value="Bit1"/>
    <property type="match status" value="1"/>
</dbReference>
<dbReference type="AlphaFoldDB" id="A0ABD2JTR5"/>
<dbReference type="SUPFAM" id="SSF102462">
    <property type="entry name" value="Peptidyl-tRNA hydrolase II"/>
    <property type="match status" value="1"/>
</dbReference>